<keyword evidence="2" id="KW-0413">Isomerase</keyword>
<dbReference type="Pfam" id="PF11716">
    <property type="entry name" value="MDMPI_N"/>
    <property type="match status" value="1"/>
</dbReference>
<feature type="domain" description="Mycothiol-dependent maleylpyruvate isomerase metal-binding" evidence="1">
    <location>
        <begin position="9"/>
        <end position="132"/>
    </location>
</feature>
<gene>
    <name evidence="2" type="ORF">NDR86_07455</name>
</gene>
<dbReference type="InterPro" id="IPR017517">
    <property type="entry name" value="Maleyloyr_isom"/>
</dbReference>
<keyword evidence="3" id="KW-1185">Reference proteome</keyword>
<evidence type="ECO:0000259" key="1">
    <source>
        <dbReference type="Pfam" id="PF11716"/>
    </source>
</evidence>
<protein>
    <submittedName>
        <fullName evidence="2">Maleylpyruvate isomerase family mycothiol-dependent enzyme</fullName>
    </submittedName>
</protein>
<dbReference type="GO" id="GO:0016853">
    <property type="term" value="F:isomerase activity"/>
    <property type="evidence" value="ECO:0007669"/>
    <property type="project" value="UniProtKB-KW"/>
</dbReference>
<dbReference type="NCBIfam" id="TIGR03086">
    <property type="entry name" value="TIGR03086 family metal-binding protein"/>
    <property type="match status" value="1"/>
</dbReference>
<dbReference type="GO" id="GO:0046872">
    <property type="term" value="F:metal ion binding"/>
    <property type="evidence" value="ECO:0007669"/>
    <property type="project" value="InterPro"/>
</dbReference>
<dbReference type="NCBIfam" id="TIGR03083">
    <property type="entry name" value="maleylpyruvate isomerase family mycothiol-dependent enzyme"/>
    <property type="match status" value="1"/>
</dbReference>
<dbReference type="InterPro" id="IPR024344">
    <property type="entry name" value="MDMPI_metal-binding"/>
</dbReference>
<accession>A0A9X2IWZ5</accession>
<dbReference type="Proteomes" id="UP001139157">
    <property type="component" value="Unassembled WGS sequence"/>
</dbReference>
<comment type="caution">
    <text evidence="2">The sequence shown here is derived from an EMBL/GenBank/DDBJ whole genome shotgun (WGS) entry which is preliminary data.</text>
</comment>
<dbReference type="Gene3D" id="1.20.120.450">
    <property type="entry name" value="dinb family like domain"/>
    <property type="match status" value="1"/>
</dbReference>
<proteinExistence type="predicted"/>
<dbReference type="InterPro" id="IPR034660">
    <property type="entry name" value="DinB/YfiT-like"/>
</dbReference>
<dbReference type="SUPFAM" id="SSF109854">
    <property type="entry name" value="DinB/YfiT-like putative metalloenzymes"/>
    <property type="match status" value="1"/>
</dbReference>
<dbReference type="EMBL" id="JAMRXG010000003">
    <property type="protein sequence ID" value="MCM6773305.1"/>
    <property type="molecule type" value="Genomic_DNA"/>
</dbReference>
<evidence type="ECO:0000313" key="3">
    <source>
        <dbReference type="Proteomes" id="UP001139157"/>
    </source>
</evidence>
<reference evidence="2" key="1">
    <citation type="submission" date="2022-06" db="EMBL/GenBank/DDBJ databases">
        <title>Novel species in genus nocardia.</title>
        <authorList>
            <person name="Li F."/>
        </authorList>
    </citation>
    <scope>NUCLEOTIDE SEQUENCE</scope>
    <source>
        <strain evidence="2">CDC141</strain>
    </source>
</reference>
<name>A0A9X2IWZ5_9NOCA</name>
<dbReference type="AlphaFoldDB" id="A0A9X2IWZ5"/>
<dbReference type="RefSeq" id="WP_251910363.1">
    <property type="nucleotide sequence ID" value="NZ_JAMRXG010000003.1"/>
</dbReference>
<dbReference type="InterPro" id="IPR017520">
    <property type="entry name" value="CHP03086"/>
</dbReference>
<organism evidence="2 3">
    <name type="scientific">Nocardia pulmonis</name>
    <dbReference type="NCBI Taxonomy" id="2951408"/>
    <lineage>
        <taxon>Bacteria</taxon>
        <taxon>Bacillati</taxon>
        <taxon>Actinomycetota</taxon>
        <taxon>Actinomycetes</taxon>
        <taxon>Mycobacteriales</taxon>
        <taxon>Nocardiaceae</taxon>
        <taxon>Nocardia</taxon>
    </lineage>
</organism>
<evidence type="ECO:0000313" key="2">
    <source>
        <dbReference type="EMBL" id="MCM6773305.1"/>
    </source>
</evidence>
<sequence length="191" mass="21136">MNRIERYERAQEQFQQVLEKVAADRWANPTACADWTARDIAGHVIWGLDMIRTLAAGAEFDDRVGAPGAPRPRDYLGDDPLADWHRKRAVTLRALTPGALDRVVPVRLRGPVPLAEIVTALTVDFLTHAWDLGPAIGVDVRLDPELVDYAWGWAEQTADGLRGPVTFAAALPIPEDADPQTRLLRFLGRDA</sequence>